<dbReference type="GO" id="GO:0005886">
    <property type="term" value="C:plasma membrane"/>
    <property type="evidence" value="ECO:0007669"/>
    <property type="project" value="TreeGrafter"/>
</dbReference>
<feature type="region of interest" description="Disordered" evidence="5">
    <location>
        <begin position="289"/>
        <end position="419"/>
    </location>
</feature>
<feature type="compositionally biased region" description="Low complexity" evidence="5">
    <location>
        <begin position="251"/>
        <end position="263"/>
    </location>
</feature>
<evidence type="ECO:0000256" key="6">
    <source>
        <dbReference type="SAM" id="Phobius"/>
    </source>
</evidence>
<keyword evidence="4 6" id="KW-0472">Membrane</keyword>
<reference evidence="9" key="2">
    <citation type="submission" date="2023-05" db="EMBL/GenBank/DDBJ databases">
        <authorList>
            <consortium name="Lawrence Berkeley National Laboratory"/>
            <person name="Steindorff A."/>
            <person name="Hensen N."/>
            <person name="Bonometti L."/>
            <person name="Westerberg I."/>
            <person name="Brannstrom I.O."/>
            <person name="Guillou S."/>
            <person name="Cros-Aarteil S."/>
            <person name="Calhoun S."/>
            <person name="Haridas S."/>
            <person name="Kuo A."/>
            <person name="Mondo S."/>
            <person name="Pangilinan J."/>
            <person name="Riley R."/>
            <person name="Labutti K."/>
            <person name="Andreopoulos B."/>
            <person name="Lipzen A."/>
            <person name="Chen C."/>
            <person name="Yanf M."/>
            <person name="Daum C."/>
            <person name="Ng V."/>
            <person name="Clum A."/>
            <person name="Ohm R."/>
            <person name="Martin F."/>
            <person name="Silar P."/>
            <person name="Natvig D."/>
            <person name="Lalanne C."/>
            <person name="Gautier V."/>
            <person name="Ament-Velasquez S.L."/>
            <person name="Kruys A."/>
            <person name="Hutchinson M.I."/>
            <person name="Powell A.J."/>
            <person name="Barry K."/>
            <person name="Miller A.N."/>
            <person name="Grigoriev I.V."/>
            <person name="Debuchy R."/>
            <person name="Gladieux P."/>
            <person name="Thoren M.H."/>
            <person name="Johannesson H."/>
        </authorList>
    </citation>
    <scope>NUCLEOTIDE SEQUENCE</scope>
    <source>
        <strain evidence="9">CBS 757.83</strain>
    </source>
</reference>
<gene>
    <name evidence="9" type="ORF">N658DRAFT_489889</name>
</gene>
<feature type="transmembrane region" description="Helical" evidence="6">
    <location>
        <begin position="55"/>
        <end position="74"/>
    </location>
</feature>
<evidence type="ECO:0000259" key="7">
    <source>
        <dbReference type="Pfam" id="PF11710"/>
    </source>
</evidence>
<dbReference type="Gene3D" id="1.20.1070.10">
    <property type="entry name" value="Rhodopsin 7-helix transmembrane proteins"/>
    <property type="match status" value="1"/>
</dbReference>
<evidence type="ECO:0000313" key="10">
    <source>
        <dbReference type="Proteomes" id="UP001305647"/>
    </source>
</evidence>
<feature type="transmembrane region" description="Helical" evidence="6">
    <location>
        <begin position="429"/>
        <end position="450"/>
    </location>
</feature>
<dbReference type="InterPro" id="IPR023041">
    <property type="entry name" value="Glucose_rcpt_Git3-like_N"/>
</dbReference>
<dbReference type="PRINTS" id="PR01217">
    <property type="entry name" value="PRICHEXTENSN"/>
</dbReference>
<dbReference type="AlphaFoldDB" id="A0AAN6PRB7"/>
<proteinExistence type="predicted"/>
<comment type="caution">
    <text evidence="9">The sequence shown here is derived from an EMBL/GenBank/DDBJ whole genome shotgun (WGS) entry which is preliminary data.</text>
</comment>
<feature type="compositionally biased region" description="Low complexity" evidence="5">
    <location>
        <begin position="378"/>
        <end position="389"/>
    </location>
</feature>
<dbReference type="PANTHER" id="PTHR23112:SF37">
    <property type="entry name" value="G PROTEIN-COUPLED RECEPTOR GPR1"/>
    <property type="match status" value="1"/>
</dbReference>
<reference evidence="9" key="1">
    <citation type="journal article" date="2023" name="Mol. Phylogenet. Evol.">
        <title>Genome-scale phylogeny and comparative genomics of the fungal order Sordariales.</title>
        <authorList>
            <person name="Hensen N."/>
            <person name="Bonometti L."/>
            <person name="Westerberg I."/>
            <person name="Brannstrom I.O."/>
            <person name="Guillou S."/>
            <person name="Cros-Aarteil S."/>
            <person name="Calhoun S."/>
            <person name="Haridas S."/>
            <person name="Kuo A."/>
            <person name="Mondo S."/>
            <person name="Pangilinan J."/>
            <person name="Riley R."/>
            <person name="LaButti K."/>
            <person name="Andreopoulos B."/>
            <person name="Lipzen A."/>
            <person name="Chen C."/>
            <person name="Yan M."/>
            <person name="Daum C."/>
            <person name="Ng V."/>
            <person name="Clum A."/>
            <person name="Steindorff A."/>
            <person name="Ohm R.A."/>
            <person name="Martin F."/>
            <person name="Silar P."/>
            <person name="Natvig D.O."/>
            <person name="Lalanne C."/>
            <person name="Gautier V."/>
            <person name="Ament-Velasquez S.L."/>
            <person name="Kruys A."/>
            <person name="Hutchinson M.I."/>
            <person name="Powell A.J."/>
            <person name="Barry K."/>
            <person name="Miller A.N."/>
            <person name="Grigoriev I.V."/>
            <person name="Debuchy R."/>
            <person name="Gladieux P."/>
            <person name="Hiltunen Thoren M."/>
            <person name="Johannesson H."/>
        </authorList>
    </citation>
    <scope>NUCLEOTIDE SEQUENCE</scope>
    <source>
        <strain evidence="9">CBS 757.83</strain>
    </source>
</reference>
<feature type="transmembrane region" description="Helical" evidence="6">
    <location>
        <begin position="169"/>
        <end position="189"/>
    </location>
</feature>
<feature type="transmembrane region" description="Helical" evidence="6">
    <location>
        <begin position="23"/>
        <end position="48"/>
    </location>
</feature>
<feature type="transmembrane region" description="Helical" evidence="6">
    <location>
        <begin position="86"/>
        <end position="111"/>
    </location>
</feature>
<accession>A0AAN6PRB7</accession>
<protein>
    <submittedName>
        <fullName evidence="9">Uncharacterized protein</fullName>
    </submittedName>
</protein>
<feature type="transmembrane region" description="Helical" evidence="6">
    <location>
        <begin position="123"/>
        <end position="141"/>
    </location>
</feature>
<feature type="domain" description="G protein-coupled receptor GPR1/2/3 C-terminal" evidence="8">
    <location>
        <begin position="417"/>
        <end position="491"/>
    </location>
</feature>
<dbReference type="GO" id="GO:0007189">
    <property type="term" value="P:adenylate cyclase-activating G protein-coupled receptor signaling pathway"/>
    <property type="evidence" value="ECO:0007669"/>
    <property type="project" value="TreeGrafter"/>
</dbReference>
<dbReference type="EMBL" id="MU863709">
    <property type="protein sequence ID" value="KAK4096534.1"/>
    <property type="molecule type" value="Genomic_DNA"/>
</dbReference>
<keyword evidence="10" id="KW-1185">Reference proteome</keyword>
<keyword evidence="2 6" id="KW-0812">Transmembrane</keyword>
<evidence type="ECO:0000256" key="1">
    <source>
        <dbReference type="ARBA" id="ARBA00004141"/>
    </source>
</evidence>
<evidence type="ECO:0000256" key="3">
    <source>
        <dbReference type="ARBA" id="ARBA00022989"/>
    </source>
</evidence>
<feature type="compositionally biased region" description="Pro residues" evidence="5">
    <location>
        <begin position="360"/>
        <end position="377"/>
    </location>
</feature>
<feature type="region of interest" description="Disordered" evidence="5">
    <location>
        <begin position="247"/>
        <end position="271"/>
    </location>
</feature>
<evidence type="ECO:0000256" key="4">
    <source>
        <dbReference type="ARBA" id="ARBA00023136"/>
    </source>
</evidence>
<sequence length="512" mass="56235">MSPPVAVRNVSSPVSSAEQNVRVLLALSLSIASLSVMATLSAMYWLILLLIRSDFLKSLVFVVFPIVSFAWGSIPSDSVFCQISGFTLAVGIESSDVAVLLIALHSAMYIFRPRSGLYPYRRFAYLAFYLYPVLAASLAFVQGNGYENTGHFCYLRTDRSWKRLALSWIPRYMIFAGIVVIYAFIYFYIRRRMGDYGRRFSEAMHPWPSHTSTSTPPVPRLCYNGLIPSTPSSRRTSEADTVLAAKACLTPSSSTSPERPASSWTNREGPGSRNPVLWEWAGFSQAQSSRNARLSADEPRDPVAPNFPELISPPPAHTHGHHSATTLTTPEAPPSRQALTTATTNPSPPPSGSADSTPILLPPPPPPATKPPPPPPTAATATATATANSPSPPPRYMHPTDEPEPGPPALTDPQQQTNRKATLRQLRALFIYPLVYAFTWLFPFVSHVLGHDDDSRNSNSPRWLLVVSLLSLCVQGAVDCGVFGARETPWRLGEGGRFRDWKFEDEVRQEVG</sequence>
<feature type="domain" description="Glucose receptor Git3-like N-terminal" evidence="7">
    <location>
        <begin position="27"/>
        <end position="195"/>
    </location>
</feature>
<dbReference type="InterPro" id="IPR022596">
    <property type="entry name" value="GPR1/2/3_C"/>
</dbReference>
<name>A0AAN6PRB7_9PEZI</name>
<dbReference type="Pfam" id="PF11710">
    <property type="entry name" value="Git3"/>
    <property type="match status" value="1"/>
</dbReference>
<dbReference type="PANTHER" id="PTHR23112">
    <property type="entry name" value="G PROTEIN-COUPLED RECEPTOR 157-RELATED"/>
    <property type="match status" value="1"/>
</dbReference>
<keyword evidence="3 6" id="KW-1133">Transmembrane helix</keyword>
<evidence type="ECO:0000313" key="9">
    <source>
        <dbReference type="EMBL" id="KAK4096534.1"/>
    </source>
</evidence>
<dbReference type="Pfam" id="PF11970">
    <property type="entry name" value="GPR_Gpa2_C"/>
    <property type="match status" value="1"/>
</dbReference>
<dbReference type="SUPFAM" id="SSF81321">
    <property type="entry name" value="Family A G protein-coupled receptor-like"/>
    <property type="match status" value="1"/>
</dbReference>
<evidence type="ECO:0000256" key="2">
    <source>
        <dbReference type="ARBA" id="ARBA00022692"/>
    </source>
</evidence>
<feature type="transmembrane region" description="Helical" evidence="6">
    <location>
        <begin position="462"/>
        <end position="485"/>
    </location>
</feature>
<evidence type="ECO:0000259" key="8">
    <source>
        <dbReference type="Pfam" id="PF11970"/>
    </source>
</evidence>
<dbReference type="Proteomes" id="UP001305647">
    <property type="component" value="Unassembled WGS sequence"/>
</dbReference>
<comment type="subcellular location">
    <subcellularLocation>
        <location evidence="1">Membrane</location>
        <topology evidence="1">Multi-pass membrane protein</topology>
    </subcellularLocation>
</comment>
<organism evidence="9 10">
    <name type="scientific">Parathielavia hyrcaniae</name>
    <dbReference type="NCBI Taxonomy" id="113614"/>
    <lineage>
        <taxon>Eukaryota</taxon>
        <taxon>Fungi</taxon>
        <taxon>Dikarya</taxon>
        <taxon>Ascomycota</taxon>
        <taxon>Pezizomycotina</taxon>
        <taxon>Sordariomycetes</taxon>
        <taxon>Sordariomycetidae</taxon>
        <taxon>Sordariales</taxon>
        <taxon>Chaetomiaceae</taxon>
        <taxon>Parathielavia</taxon>
    </lineage>
</organism>
<dbReference type="GO" id="GO:0004930">
    <property type="term" value="F:G protein-coupled receptor activity"/>
    <property type="evidence" value="ECO:0007669"/>
    <property type="project" value="TreeGrafter"/>
</dbReference>
<evidence type="ECO:0000256" key="5">
    <source>
        <dbReference type="SAM" id="MobiDB-lite"/>
    </source>
</evidence>